<proteinExistence type="predicted"/>
<dbReference type="EMBL" id="JASBWV010000002">
    <property type="protein sequence ID" value="KAJ9127630.1"/>
    <property type="molecule type" value="Genomic_DNA"/>
</dbReference>
<sequence>MDNNIENPANRNTESRTSLGDLAEVYSECENLKERLVGVEGKLKEFVTVNAELRAARTVIKEMQQTESHQRDQFLSAMEEKKLVRRRAHDIASTTSSGARAEVKAHKNKIGEMMSLYTRELAKMKDTITKQQRQLQTQLEEKRVLREKSTEGASHYLQALNTVRKKDEMLRAALEQKQVAKQRLQEMEAQRQLDASFQRSVMQRLQNDYAQTTAARDDSPQPSVMERLQHAYANSVAARQVLELLTTDRVQRQAGPQTAVIGCETEGTLVQDSVRPFRSVRKLNSHDIVLYSEPRALDGQSRRPMPTLTLEIHSRIGGFLAGENAYGSLASYNAVCMSIHQSTLEALYETVLIDSERELDFKDKRRGGLESDGMFFPSGMKHTR</sequence>
<dbReference type="Proteomes" id="UP001234202">
    <property type="component" value="Unassembled WGS sequence"/>
</dbReference>
<comment type="caution">
    <text evidence="1">The sequence shown here is derived from an EMBL/GenBank/DDBJ whole genome shotgun (WGS) entry which is preliminary data.</text>
</comment>
<evidence type="ECO:0000313" key="2">
    <source>
        <dbReference type="Proteomes" id="UP001234202"/>
    </source>
</evidence>
<gene>
    <name evidence="1" type="ORF">QFC24_001040</name>
</gene>
<name>A0ACC2XUC6_9TREE</name>
<organism evidence="1 2">
    <name type="scientific">Naganishia onofrii</name>
    <dbReference type="NCBI Taxonomy" id="1851511"/>
    <lineage>
        <taxon>Eukaryota</taxon>
        <taxon>Fungi</taxon>
        <taxon>Dikarya</taxon>
        <taxon>Basidiomycota</taxon>
        <taxon>Agaricomycotina</taxon>
        <taxon>Tremellomycetes</taxon>
        <taxon>Filobasidiales</taxon>
        <taxon>Filobasidiaceae</taxon>
        <taxon>Naganishia</taxon>
    </lineage>
</organism>
<reference evidence="1" key="1">
    <citation type="submission" date="2023-04" db="EMBL/GenBank/DDBJ databases">
        <title>Draft Genome sequencing of Naganishia species isolated from polar environments using Oxford Nanopore Technology.</title>
        <authorList>
            <person name="Leo P."/>
            <person name="Venkateswaran K."/>
        </authorList>
    </citation>
    <scope>NUCLEOTIDE SEQUENCE</scope>
    <source>
        <strain evidence="1">DBVPG 5303</strain>
    </source>
</reference>
<keyword evidence="2" id="KW-1185">Reference proteome</keyword>
<protein>
    <submittedName>
        <fullName evidence="1">Uncharacterized protein</fullName>
    </submittedName>
</protein>
<evidence type="ECO:0000313" key="1">
    <source>
        <dbReference type="EMBL" id="KAJ9127630.1"/>
    </source>
</evidence>
<accession>A0ACC2XUC6</accession>